<evidence type="ECO:0008006" key="3">
    <source>
        <dbReference type="Google" id="ProtNLM"/>
    </source>
</evidence>
<dbReference type="AlphaFoldDB" id="A0A0C1BZS5"/>
<organism evidence="1 2">
    <name type="scientific">Parachlamydia acanthamoebae</name>
    <dbReference type="NCBI Taxonomy" id="83552"/>
    <lineage>
        <taxon>Bacteria</taxon>
        <taxon>Pseudomonadati</taxon>
        <taxon>Chlamydiota</taxon>
        <taxon>Chlamydiia</taxon>
        <taxon>Parachlamydiales</taxon>
        <taxon>Parachlamydiaceae</taxon>
        <taxon>Parachlamydia</taxon>
    </lineage>
</organism>
<comment type="caution">
    <text evidence="1">The sequence shown here is derived from an EMBL/GenBank/DDBJ whole genome shotgun (WGS) entry which is preliminary data.</text>
</comment>
<accession>A0A0C1BZS5</accession>
<protein>
    <recommendedName>
        <fullName evidence="3">Transposase</fullName>
    </recommendedName>
</protein>
<dbReference type="PATRIC" id="fig|83552.4.peg.1896"/>
<evidence type="ECO:0000313" key="1">
    <source>
        <dbReference type="EMBL" id="KIA76946.1"/>
    </source>
</evidence>
<proteinExistence type="predicted"/>
<dbReference type="RefSeq" id="WP_013925538.1">
    <property type="nucleotide sequence ID" value="NZ_JSAM01000098.1"/>
</dbReference>
<dbReference type="EMBL" id="JSAM01000098">
    <property type="protein sequence ID" value="KIA76946.1"/>
    <property type="molecule type" value="Genomic_DNA"/>
</dbReference>
<name>A0A0C1BZS5_9BACT</name>
<sequence>MFALAPSQSLGGQAWEIPLHPDVMFAYGQQQVLAAMNNPKGQAISYRFKKDAKSWRVFTSTALPKADCISQEELGVIGIDQAKATKKPLVIENLDFRKKKLTLQDSGNKKFSRLLSGFAYGLFFACLIARAFKEGIEIYRVNPAFTSTIGRINYAKRYGLSIHLAAALCIARRYQKFSEAPCSSHGQIPDGKGGHVAFVLPVRNRIKHVWHFWGSVKKKLTTVLVAYFQAIHRSSSPPIPTLATANSS</sequence>
<dbReference type="Proteomes" id="UP000031307">
    <property type="component" value="Unassembled WGS sequence"/>
</dbReference>
<gene>
    <name evidence="1" type="ORF">DB43_HC00110</name>
</gene>
<evidence type="ECO:0000313" key="2">
    <source>
        <dbReference type="Proteomes" id="UP000031307"/>
    </source>
</evidence>
<reference evidence="1 2" key="1">
    <citation type="journal article" date="2014" name="Mol. Biol. Evol.">
        <title>Massive expansion of Ubiquitination-related gene families within the Chlamydiae.</title>
        <authorList>
            <person name="Domman D."/>
            <person name="Collingro A."/>
            <person name="Lagkouvardos I."/>
            <person name="Gehre L."/>
            <person name="Weinmaier T."/>
            <person name="Rattei T."/>
            <person name="Subtil A."/>
            <person name="Horn M."/>
        </authorList>
    </citation>
    <scope>NUCLEOTIDE SEQUENCE [LARGE SCALE GENOMIC DNA]</scope>
    <source>
        <strain evidence="1 2">OEW1</strain>
    </source>
</reference>